<dbReference type="Proteomes" id="UP001497535">
    <property type="component" value="Unassembled WGS sequence"/>
</dbReference>
<sequence>MNSPNLQRTRERRSKIIFKRLRKKRRKEGKEFNKKLIIKNKRIFSTKIFLILFSTILLNEFILNNVEAIRCYCTDEHCVPYGVCESNVCLVGLLRANNAVIRTCGSQSLGCQRNVDRWSHLCSCDENFCNTFLFLKANTNIDGPRNRLSLENPSNKQSDSSDQRIFERVDQPSSGEFATFDHQLDTEPMPIKNSNLLTLLLVIVPLSVGAAAVVVVAINYYCHLC</sequence>
<gene>
    <name evidence="1" type="ORF">MENTE1834_LOCUS22305</name>
</gene>
<keyword evidence="2" id="KW-1185">Reference proteome</keyword>
<proteinExistence type="predicted"/>
<comment type="caution">
    <text evidence="1">The sequence shown here is derived from an EMBL/GenBank/DDBJ whole genome shotgun (WGS) entry which is preliminary data.</text>
</comment>
<accession>A0ACB0Z9C5</accession>
<name>A0ACB0Z9C5_MELEN</name>
<organism evidence="1 2">
    <name type="scientific">Meloidogyne enterolobii</name>
    <name type="common">Root-knot nematode worm</name>
    <name type="synonym">Meloidogyne mayaguensis</name>
    <dbReference type="NCBI Taxonomy" id="390850"/>
    <lineage>
        <taxon>Eukaryota</taxon>
        <taxon>Metazoa</taxon>
        <taxon>Ecdysozoa</taxon>
        <taxon>Nematoda</taxon>
        <taxon>Chromadorea</taxon>
        <taxon>Rhabditida</taxon>
        <taxon>Tylenchina</taxon>
        <taxon>Tylenchomorpha</taxon>
        <taxon>Tylenchoidea</taxon>
        <taxon>Meloidogynidae</taxon>
        <taxon>Meloidogyninae</taxon>
        <taxon>Meloidogyne</taxon>
    </lineage>
</organism>
<dbReference type="EMBL" id="CAVMJV010000028">
    <property type="protein sequence ID" value="CAK5075500.1"/>
    <property type="molecule type" value="Genomic_DNA"/>
</dbReference>
<reference evidence="1" key="1">
    <citation type="submission" date="2023-11" db="EMBL/GenBank/DDBJ databases">
        <authorList>
            <person name="Poullet M."/>
        </authorList>
    </citation>
    <scope>NUCLEOTIDE SEQUENCE</scope>
    <source>
        <strain evidence="1">E1834</strain>
    </source>
</reference>
<evidence type="ECO:0000313" key="1">
    <source>
        <dbReference type="EMBL" id="CAK5075500.1"/>
    </source>
</evidence>
<protein>
    <submittedName>
        <fullName evidence="1">Uncharacterized protein</fullName>
    </submittedName>
</protein>
<evidence type="ECO:0000313" key="2">
    <source>
        <dbReference type="Proteomes" id="UP001497535"/>
    </source>
</evidence>